<dbReference type="EMBL" id="OU963863">
    <property type="protein sequence ID" value="CAH0384474.1"/>
    <property type="molecule type" value="Genomic_DNA"/>
</dbReference>
<dbReference type="GO" id="GO:0005739">
    <property type="term" value="C:mitochondrion"/>
    <property type="evidence" value="ECO:0007669"/>
    <property type="project" value="TreeGrafter"/>
</dbReference>
<comment type="similarity">
    <text evidence="1">Belongs to the COQ10 family.</text>
</comment>
<dbReference type="GO" id="GO:0048039">
    <property type="term" value="F:ubiquinone binding"/>
    <property type="evidence" value="ECO:0007669"/>
    <property type="project" value="InterPro"/>
</dbReference>
<dbReference type="PANTHER" id="PTHR12901">
    <property type="entry name" value="SPERM PROTEIN HOMOLOG"/>
    <property type="match status" value="1"/>
</dbReference>
<accession>A0A9P0A1R9</accession>
<dbReference type="Pfam" id="PF03364">
    <property type="entry name" value="Polyketide_cyc"/>
    <property type="match status" value="1"/>
</dbReference>
<dbReference type="OrthoDB" id="292693at2759"/>
<protein>
    <recommendedName>
        <fullName evidence="4">Coenzyme Q-binding protein COQ10 START domain-containing protein</fullName>
    </recommendedName>
</protein>
<dbReference type="Proteomes" id="UP001152759">
    <property type="component" value="Chromosome 2"/>
</dbReference>
<evidence type="ECO:0000259" key="4">
    <source>
        <dbReference type="Pfam" id="PF03364"/>
    </source>
</evidence>
<dbReference type="AlphaFoldDB" id="A0A9P0A1R9"/>
<evidence type="ECO:0000256" key="1">
    <source>
        <dbReference type="ARBA" id="ARBA00006885"/>
    </source>
</evidence>
<dbReference type="InterPro" id="IPR044996">
    <property type="entry name" value="COQ10-like"/>
</dbReference>
<gene>
    <name evidence="5" type="ORF">BEMITA_LOCUS3797</name>
</gene>
<dbReference type="GO" id="GO:0045333">
    <property type="term" value="P:cellular respiration"/>
    <property type="evidence" value="ECO:0007669"/>
    <property type="project" value="InterPro"/>
</dbReference>
<dbReference type="KEGG" id="btab:109043573"/>
<feature type="domain" description="Coenzyme Q-binding protein COQ10 START" evidence="4">
    <location>
        <begin position="84"/>
        <end position="212"/>
    </location>
</feature>
<comment type="subunit">
    <text evidence="2">Interacts with coenzyme Q.</text>
</comment>
<dbReference type="Gene3D" id="3.30.530.20">
    <property type="match status" value="1"/>
</dbReference>
<evidence type="ECO:0000256" key="3">
    <source>
        <dbReference type="ARBA" id="ARBA00024947"/>
    </source>
</evidence>
<evidence type="ECO:0000313" key="5">
    <source>
        <dbReference type="EMBL" id="CAH0384474.1"/>
    </source>
</evidence>
<proteinExistence type="inferred from homology"/>
<dbReference type="SUPFAM" id="SSF55961">
    <property type="entry name" value="Bet v1-like"/>
    <property type="match status" value="1"/>
</dbReference>
<organism evidence="5 6">
    <name type="scientific">Bemisia tabaci</name>
    <name type="common">Sweetpotato whitefly</name>
    <name type="synonym">Aleurodes tabaci</name>
    <dbReference type="NCBI Taxonomy" id="7038"/>
    <lineage>
        <taxon>Eukaryota</taxon>
        <taxon>Metazoa</taxon>
        <taxon>Ecdysozoa</taxon>
        <taxon>Arthropoda</taxon>
        <taxon>Hexapoda</taxon>
        <taxon>Insecta</taxon>
        <taxon>Pterygota</taxon>
        <taxon>Neoptera</taxon>
        <taxon>Paraneoptera</taxon>
        <taxon>Hemiptera</taxon>
        <taxon>Sternorrhyncha</taxon>
        <taxon>Aleyrodoidea</taxon>
        <taxon>Aleyrodidae</taxon>
        <taxon>Aleyrodinae</taxon>
        <taxon>Bemisia</taxon>
    </lineage>
</organism>
<dbReference type="PANTHER" id="PTHR12901:SF10">
    <property type="entry name" value="COENZYME Q-BINDING PROTEIN COQ10, MITOCHONDRIAL"/>
    <property type="match status" value="1"/>
</dbReference>
<evidence type="ECO:0000256" key="2">
    <source>
        <dbReference type="ARBA" id="ARBA00011814"/>
    </source>
</evidence>
<sequence>MACRHTILSLSRRSLNKNFDENCFRPLRRSVSLWSLSNSYDHLHQAHFSNACLADPKLTHHRDFFSFPGSKISRRKDYNGRKLVGFSMEEMFDVVSDVENYRNFVPFCKRSDVTLKRDNFLRGKLEIGFPPVVESYTSNVTLVKPNLIKAECVDGKLFDFLTTSWKFSPGLENKKSCVIDFSVAFEFKSLIHSQLAHMFFNELVRQMESAFFDEAKRRYGRPTLTTTKLPIANVENYKKM</sequence>
<comment type="function">
    <text evidence="3">Required for the function of coenzyme Q in the respiratory chain. May serve as a chaperone or may be involved in the transport of Q6 from its site of synthesis to the catalytic sites of the respiratory complexes.</text>
</comment>
<dbReference type="InterPro" id="IPR023393">
    <property type="entry name" value="START-like_dom_sf"/>
</dbReference>
<evidence type="ECO:0000313" key="6">
    <source>
        <dbReference type="Proteomes" id="UP001152759"/>
    </source>
</evidence>
<reference evidence="5" key="1">
    <citation type="submission" date="2021-12" db="EMBL/GenBank/DDBJ databases">
        <authorList>
            <person name="King R."/>
        </authorList>
    </citation>
    <scope>NUCLEOTIDE SEQUENCE</scope>
</reference>
<dbReference type="InterPro" id="IPR005031">
    <property type="entry name" value="COQ10_START"/>
</dbReference>
<dbReference type="CDD" id="cd07813">
    <property type="entry name" value="COQ10p_like"/>
    <property type="match status" value="1"/>
</dbReference>
<keyword evidence="6" id="KW-1185">Reference proteome</keyword>
<name>A0A9P0A1R9_BEMTA</name>